<sequence>MPDEKQENKSNTNNHTGGEEDTEKEQTDTSEGLGKHEQEELEELGFNQGDEVTSLPSFGNYAPADWIIGLI</sequence>
<keyword evidence="3" id="KW-1185">Reference proteome</keyword>
<proteinExistence type="predicted"/>
<dbReference type="AlphaFoldDB" id="A0AAN7Z1A7"/>
<evidence type="ECO:0000313" key="2">
    <source>
        <dbReference type="EMBL" id="KAK5633380.1"/>
    </source>
</evidence>
<feature type="region of interest" description="Disordered" evidence="1">
    <location>
        <begin position="1"/>
        <end position="64"/>
    </location>
</feature>
<organism evidence="2 3">
    <name type="scientific">Xylaria bambusicola</name>
    <dbReference type="NCBI Taxonomy" id="326684"/>
    <lineage>
        <taxon>Eukaryota</taxon>
        <taxon>Fungi</taxon>
        <taxon>Dikarya</taxon>
        <taxon>Ascomycota</taxon>
        <taxon>Pezizomycotina</taxon>
        <taxon>Sordariomycetes</taxon>
        <taxon>Xylariomycetidae</taxon>
        <taxon>Xylariales</taxon>
        <taxon>Xylariaceae</taxon>
        <taxon>Xylaria</taxon>
    </lineage>
</organism>
<dbReference type="Proteomes" id="UP001305414">
    <property type="component" value="Unassembled WGS sequence"/>
</dbReference>
<evidence type="ECO:0000313" key="3">
    <source>
        <dbReference type="Proteomes" id="UP001305414"/>
    </source>
</evidence>
<accession>A0AAN7Z1A7</accession>
<protein>
    <submittedName>
        <fullName evidence="2">Uncharacterized protein</fullName>
    </submittedName>
</protein>
<name>A0AAN7Z1A7_9PEZI</name>
<evidence type="ECO:0000256" key="1">
    <source>
        <dbReference type="SAM" id="MobiDB-lite"/>
    </source>
</evidence>
<dbReference type="EMBL" id="JAWHQM010000032">
    <property type="protein sequence ID" value="KAK5633380.1"/>
    <property type="molecule type" value="Genomic_DNA"/>
</dbReference>
<reference evidence="2 3" key="1">
    <citation type="submission" date="2023-10" db="EMBL/GenBank/DDBJ databases">
        <title>Draft genome sequence of Xylaria bambusicola isolate GMP-LS, the root and basal stem rot pathogen of sugarcane in Indonesia.</title>
        <authorList>
            <person name="Selvaraj P."/>
            <person name="Muralishankar V."/>
            <person name="Muruganantham S."/>
            <person name="Sp S."/>
            <person name="Haryani S."/>
            <person name="Lau K.J.X."/>
            <person name="Naqvi N.I."/>
        </authorList>
    </citation>
    <scope>NUCLEOTIDE SEQUENCE [LARGE SCALE GENOMIC DNA]</scope>
    <source>
        <strain evidence="2">GMP-LS</strain>
    </source>
</reference>
<gene>
    <name evidence="2" type="ORF">RRF57_009094</name>
</gene>
<comment type="caution">
    <text evidence="2">The sequence shown here is derived from an EMBL/GenBank/DDBJ whole genome shotgun (WGS) entry which is preliminary data.</text>
</comment>